<feature type="binding site" evidence="3">
    <location>
        <position position="403"/>
    </location>
    <ligand>
        <name>L-glutamate</name>
        <dbReference type="ChEBI" id="CHEBI:29985"/>
    </ligand>
</feature>
<dbReference type="InterPro" id="IPR000101">
    <property type="entry name" value="GGT_peptidase"/>
</dbReference>
<dbReference type="InterPro" id="IPR043137">
    <property type="entry name" value="GGT_ssub_C"/>
</dbReference>
<dbReference type="AlphaFoldDB" id="A0A8S3Z5G5"/>
<keyword evidence="1" id="KW-1199">Hemostasis impairing toxin</keyword>
<feature type="active site" description="Nucleophile" evidence="2">
    <location>
        <position position="361"/>
    </location>
</feature>
<comment type="caution">
    <text evidence="4">The sequence shown here is derived from an EMBL/GenBank/DDBJ whole genome shotgun (WGS) entry which is preliminary data.</text>
</comment>
<evidence type="ECO:0000313" key="4">
    <source>
        <dbReference type="EMBL" id="CAG5124349.1"/>
    </source>
</evidence>
<dbReference type="OrthoDB" id="1081007at2759"/>
<feature type="binding site" evidence="3">
    <location>
        <begin position="379"/>
        <end position="381"/>
    </location>
    <ligand>
        <name>L-glutamate</name>
        <dbReference type="ChEBI" id="CHEBI:29985"/>
    </ligand>
</feature>
<keyword evidence="1" id="KW-1202">Platelet aggregation activating toxin</keyword>
<evidence type="ECO:0008006" key="6">
    <source>
        <dbReference type="Google" id="ProtNLM"/>
    </source>
</evidence>
<feature type="binding site" evidence="3">
    <location>
        <begin position="431"/>
        <end position="432"/>
    </location>
    <ligand>
        <name>L-glutamate</name>
        <dbReference type="ChEBI" id="CHEBI:29985"/>
    </ligand>
</feature>
<organism evidence="4 5">
    <name type="scientific">Candidula unifasciata</name>
    <dbReference type="NCBI Taxonomy" id="100452"/>
    <lineage>
        <taxon>Eukaryota</taxon>
        <taxon>Metazoa</taxon>
        <taxon>Spiralia</taxon>
        <taxon>Lophotrochozoa</taxon>
        <taxon>Mollusca</taxon>
        <taxon>Gastropoda</taxon>
        <taxon>Heterobranchia</taxon>
        <taxon>Euthyneura</taxon>
        <taxon>Panpulmonata</taxon>
        <taxon>Eupulmonata</taxon>
        <taxon>Stylommatophora</taxon>
        <taxon>Helicina</taxon>
        <taxon>Helicoidea</taxon>
        <taxon>Geomitridae</taxon>
        <taxon>Candidula</taxon>
    </lineage>
</organism>
<keyword evidence="1" id="KW-0800">Toxin</keyword>
<dbReference type="Gene3D" id="1.10.246.130">
    <property type="match status" value="1"/>
</dbReference>
<dbReference type="PANTHER" id="PTHR11686">
    <property type="entry name" value="GAMMA GLUTAMYL TRANSPEPTIDASE"/>
    <property type="match status" value="1"/>
</dbReference>
<keyword evidence="5" id="KW-1185">Reference proteome</keyword>
<dbReference type="SUPFAM" id="SSF56235">
    <property type="entry name" value="N-terminal nucleophile aminohydrolases (Ntn hydrolases)"/>
    <property type="match status" value="1"/>
</dbReference>
<dbReference type="PANTHER" id="PTHR11686:SF9">
    <property type="entry name" value="RE13973P"/>
    <property type="match status" value="1"/>
</dbReference>
<evidence type="ECO:0000256" key="2">
    <source>
        <dbReference type="PIRSR" id="PIRSR600101-1"/>
    </source>
</evidence>
<feature type="binding site" evidence="3">
    <location>
        <position position="87"/>
    </location>
    <ligand>
        <name>L-glutamate</name>
        <dbReference type="ChEBI" id="CHEBI:29985"/>
    </ligand>
</feature>
<evidence type="ECO:0000256" key="1">
    <source>
        <dbReference type="ARBA" id="ARBA00084097"/>
    </source>
</evidence>
<proteinExistence type="predicted"/>
<evidence type="ECO:0000313" key="5">
    <source>
        <dbReference type="Proteomes" id="UP000678393"/>
    </source>
</evidence>
<dbReference type="EMBL" id="CAJHNH020001767">
    <property type="protein sequence ID" value="CAG5124349.1"/>
    <property type="molecule type" value="Genomic_DNA"/>
</dbReference>
<dbReference type="GO" id="GO:0006751">
    <property type="term" value="P:glutathione catabolic process"/>
    <property type="evidence" value="ECO:0007669"/>
    <property type="project" value="InterPro"/>
</dbReference>
<protein>
    <recommendedName>
        <fullName evidence="6">Gamma-glutamyltransferase</fullName>
    </recommendedName>
</protein>
<dbReference type="InterPro" id="IPR029055">
    <property type="entry name" value="Ntn_hydrolases_N"/>
</dbReference>
<dbReference type="FunFam" id="3.60.20.40:FF:000001">
    <property type="entry name" value="Gamma-glutamyltranspeptidase 1"/>
    <property type="match status" value="1"/>
</dbReference>
<reference evidence="4" key="1">
    <citation type="submission" date="2021-04" db="EMBL/GenBank/DDBJ databases">
        <authorList>
            <consortium name="Molecular Ecology Group"/>
        </authorList>
    </citation>
    <scope>NUCLEOTIDE SEQUENCE</scope>
</reference>
<dbReference type="PRINTS" id="PR01210">
    <property type="entry name" value="GGTRANSPTASE"/>
</dbReference>
<dbReference type="NCBIfam" id="TIGR00066">
    <property type="entry name" value="g_glut_trans"/>
    <property type="match status" value="1"/>
</dbReference>
<gene>
    <name evidence="4" type="ORF">CUNI_LOCUS9907</name>
</gene>
<dbReference type="InterPro" id="IPR043138">
    <property type="entry name" value="GGT_lsub"/>
</dbReference>
<sequence>MDSQSSSKVFRHAAVVTDSKIASDIGNELLMSRGGNAVDAAVAASLATGVISMHSCGIGGGSLFVIYTKYARPESRRGPGWHAVDSRETAPLASSENMFNQLDSSRRHSSRLGGMAIGVPGEIRGLFEVHKEFGKLSWEEVVMPTVKLCEKGVPLTNPVRNVLKHLSDNMRDKFPEYFDSNGAPKTAGSPIQLPSLAKTFLTIAKHPDAFYSGSLAEIIVADIRDAGGIITLDDMKNYQVKWRPLSVMNLPGGFSVHSIPPPGSGPVLGYILNILSGYNFSPASLATEESSVLTYHRIIEAMKFAFAERSKLGDSDGFDETAQKLQRPAYGEATRKRITDHKTQEIEYYKPAYHIHNNHGTAHISVIDAEGNAVSVTSTINTYLGSHVRGQRTGIVFNNEMDDFSTPGTPNYYGFPPSPANFIRPGKRPMSSMCPAIVFDDNKQRVRLVTGAAGGSTITTTTAMNIVDVLWFGKQLPTSIKSPRLHHQLLPSKIQVEDGYPETILHGLKSKGHSIGRMSCKSVIQAVEVRDDGIYAVADLRKGGVPSGY</sequence>
<dbReference type="FunFam" id="1.10.246.130:FF:000001">
    <property type="entry name" value="Gamma-glutamyltransferase 5 isoform 1"/>
    <property type="match status" value="1"/>
</dbReference>
<accession>A0A8S3Z5G5</accession>
<dbReference type="Gene3D" id="3.60.20.40">
    <property type="match status" value="1"/>
</dbReference>
<dbReference type="Proteomes" id="UP000678393">
    <property type="component" value="Unassembled WGS sequence"/>
</dbReference>
<name>A0A8S3Z5G5_9EUPU</name>
<dbReference type="GO" id="GO:0036374">
    <property type="term" value="F:glutathione hydrolase activity"/>
    <property type="evidence" value="ECO:0007669"/>
    <property type="project" value="InterPro"/>
</dbReference>
<dbReference type="GO" id="GO:0005886">
    <property type="term" value="C:plasma membrane"/>
    <property type="evidence" value="ECO:0007669"/>
    <property type="project" value="TreeGrafter"/>
</dbReference>
<evidence type="ECO:0000256" key="3">
    <source>
        <dbReference type="PIRSR" id="PIRSR600101-2"/>
    </source>
</evidence>
<dbReference type="Pfam" id="PF01019">
    <property type="entry name" value="G_glu_transpept"/>
    <property type="match status" value="1"/>
</dbReference>
<feature type="binding site" evidence="3">
    <location>
        <position position="455"/>
    </location>
    <ligand>
        <name>L-glutamate</name>
        <dbReference type="ChEBI" id="CHEBI:29985"/>
    </ligand>
</feature>